<dbReference type="KEGG" id="pmak:PMPD1_1340"/>
<reference evidence="1 2" key="1">
    <citation type="submission" date="2020-06" db="EMBL/GenBank/DDBJ databases">
        <title>Genome sequence of Paramixta manurensis strain PD-1.</title>
        <authorList>
            <person name="Lee C.W."/>
            <person name="Kim J."/>
        </authorList>
    </citation>
    <scope>NUCLEOTIDE SEQUENCE [LARGE SCALE GENOMIC DNA]</scope>
    <source>
        <strain evidence="1 2">PD-1</strain>
    </source>
</reference>
<name>A0A6M8U9A0_9GAMM</name>
<proteinExistence type="predicted"/>
<dbReference type="Proteomes" id="UP000505325">
    <property type="component" value="Chromosome"/>
</dbReference>
<protein>
    <submittedName>
        <fullName evidence="1">Uncharacterized protein</fullName>
    </submittedName>
</protein>
<dbReference type="EMBL" id="CP054212">
    <property type="protein sequence ID" value="QKJ86299.1"/>
    <property type="molecule type" value="Genomic_DNA"/>
</dbReference>
<organism evidence="1 2">
    <name type="scientific">Paramixta manurensis</name>
    <dbReference type="NCBI Taxonomy" id="2740817"/>
    <lineage>
        <taxon>Bacteria</taxon>
        <taxon>Pseudomonadati</taxon>
        <taxon>Pseudomonadota</taxon>
        <taxon>Gammaproteobacteria</taxon>
        <taxon>Enterobacterales</taxon>
        <taxon>Erwiniaceae</taxon>
        <taxon>Paramixta</taxon>
    </lineage>
</organism>
<keyword evidence="2" id="KW-1185">Reference proteome</keyword>
<dbReference type="RefSeq" id="WP_173633324.1">
    <property type="nucleotide sequence ID" value="NZ_CP054212.1"/>
</dbReference>
<gene>
    <name evidence="1" type="ORF">PMPD1_1340</name>
</gene>
<dbReference type="AlphaFoldDB" id="A0A6M8U9A0"/>
<evidence type="ECO:0000313" key="2">
    <source>
        <dbReference type="Proteomes" id="UP000505325"/>
    </source>
</evidence>
<accession>A0A6M8U9A0</accession>
<sequence>MTTYLMNVQTKRVASLEEWENTIEDWEDEGGAARHDSLYVEVVKNAEGEWEEVAS</sequence>
<evidence type="ECO:0000313" key="1">
    <source>
        <dbReference type="EMBL" id="QKJ86299.1"/>
    </source>
</evidence>